<reference evidence="2" key="1">
    <citation type="journal article" date="2023" name="bioRxiv">
        <title>Improved chromosome-level genome assembly for marigold (Tagetes erecta).</title>
        <authorList>
            <person name="Jiang F."/>
            <person name="Yuan L."/>
            <person name="Wang S."/>
            <person name="Wang H."/>
            <person name="Xu D."/>
            <person name="Wang A."/>
            <person name="Fan W."/>
        </authorList>
    </citation>
    <scope>NUCLEOTIDE SEQUENCE</scope>
    <source>
        <strain evidence="2">WSJ</strain>
        <tissue evidence="2">Leaf</tissue>
    </source>
</reference>
<dbReference type="Proteomes" id="UP001229421">
    <property type="component" value="Unassembled WGS sequence"/>
</dbReference>
<sequence>MMNGYGDDIFMVKSMREDIEFVMFDKEETLIPWSSLVPLKLNFFAWCDGLDRIAFKGNLHRRGVSVSFECDVCDVAVESVDHLLIRCKKLIHAIVLSIL</sequence>
<dbReference type="InterPro" id="IPR026960">
    <property type="entry name" value="RVT-Znf"/>
</dbReference>
<evidence type="ECO:0000313" key="3">
    <source>
        <dbReference type="Proteomes" id="UP001229421"/>
    </source>
</evidence>
<gene>
    <name evidence="2" type="ORF">QVD17_18266</name>
</gene>
<keyword evidence="3" id="KW-1185">Reference proteome</keyword>
<evidence type="ECO:0000313" key="2">
    <source>
        <dbReference type="EMBL" id="KAK1422974.1"/>
    </source>
</evidence>
<name>A0AAD8NW45_TARER</name>
<feature type="domain" description="Reverse transcriptase zinc-binding" evidence="1">
    <location>
        <begin position="28"/>
        <end position="88"/>
    </location>
</feature>
<protein>
    <recommendedName>
        <fullName evidence="1">Reverse transcriptase zinc-binding domain-containing protein</fullName>
    </recommendedName>
</protein>
<proteinExistence type="predicted"/>
<organism evidence="2 3">
    <name type="scientific">Tagetes erecta</name>
    <name type="common">African marigold</name>
    <dbReference type="NCBI Taxonomy" id="13708"/>
    <lineage>
        <taxon>Eukaryota</taxon>
        <taxon>Viridiplantae</taxon>
        <taxon>Streptophyta</taxon>
        <taxon>Embryophyta</taxon>
        <taxon>Tracheophyta</taxon>
        <taxon>Spermatophyta</taxon>
        <taxon>Magnoliopsida</taxon>
        <taxon>eudicotyledons</taxon>
        <taxon>Gunneridae</taxon>
        <taxon>Pentapetalae</taxon>
        <taxon>asterids</taxon>
        <taxon>campanulids</taxon>
        <taxon>Asterales</taxon>
        <taxon>Asteraceae</taxon>
        <taxon>Asteroideae</taxon>
        <taxon>Heliantheae alliance</taxon>
        <taxon>Tageteae</taxon>
        <taxon>Tagetes</taxon>
    </lineage>
</organism>
<dbReference type="EMBL" id="JAUHHV010000005">
    <property type="protein sequence ID" value="KAK1422974.1"/>
    <property type="molecule type" value="Genomic_DNA"/>
</dbReference>
<dbReference type="Pfam" id="PF13966">
    <property type="entry name" value="zf-RVT"/>
    <property type="match status" value="1"/>
</dbReference>
<evidence type="ECO:0000259" key="1">
    <source>
        <dbReference type="Pfam" id="PF13966"/>
    </source>
</evidence>
<comment type="caution">
    <text evidence="2">The sequence shown here is derived from an EMBL/GenBank/DDBJ whole genome shotgun (WGS) entry which is preliminary data.</text>
</comment>
<dbReference type="AlphaFoldDB" id="A0AAD8NW45"/>
<accession>A0AAD8NW45</accession>